<proteinExistence type="predicted"/>
<dbReference type="EMBL" id="JALNTZ010000006">
    <property type="protein sequence ID" value="KAJ3648800.1"/>
    <property type="molecule type" value="Genomic_DNA"/>
</dbReference>
<reference evidence="1" key="1">
    <citation type="journal article" date="2023" name="G3 (Bethesda)">
        <title>Whole genome assemblies of Zophobas morio and Tenebrio molitor.</title>
        <authorList>
            <person name="Kaur S."/>
            <person name="Stinson S.A."/>
            <person name="diCenzo G.C."/>
        </authorList>
    </citation>
    <scope>NUCLEOTIDE SEQUENCE</scope>
    <source>
        <strain evidence="1">QUZm001</strain>
    </source>
</reference>
<accession>A0AA38M9S5</accession>
<comment type="caution">
    <text evidence="1">The sequence shown here is derived from an EMBL/GenBank/DDBJ whole genome shotgun (WGS) entry which is preliminary data.</text>
</comment>
<evidence type="ECO:0000313" key="1">
    <source>
        <dbReference type="EMBL" id="KAJ3648800.1"/>
    </source>
</evidence>
<keyword evidence="2" id="KW-1185">Reference proteome</keyword>
<sequence>MRHKGNERANAWSGKVLRGALWVRSQLYQSLKVAIRKHSKSVQDYAIFNNGVRADEKRNEERCDVAGKNRRIAESRFTRHTFCVPDRHLQVSGKNLDY</sequence>
<evidence type="ECO:0000313" key="2">
    <source>
        <dbReference type="Proteomes" id="UP001168821"/>
    </source>
</evidence>
<dbReference type="Proteomes" id="UP001168821">
    <property type="component" value="Unassembled WGS sequence"/>
</dbReference>
<gene>
    <name evidence="1" type="ORF">Zmor_020576</name>
</gene>
<organism evidence="1 2">
    <name type="scientific">Zophobas morio</name>
    <dbReference type="NCBI Taxonomy" id="2755281"/>
    <lineage>
        <taxon>Eukaryota</taxon>
        <taxon>Metazoa</taxon>
        <taxon>Ecdysozoa</taxon>
        <taxon>Arthropoda</taxon>
        <taxon>Hexapoda</taxon>
        <taxon>Insecta</taxon>
        <taxon>Pterygota</taxon>
        <taxon>Neoptera</taxon>
        <taxon>Endopterygota</taxon>
        <taxon>Coleoptera</taxon>
        <taxon>Polyphaga</taxon>
        <taxon>Cucujiformia</taxon>
        <taxon>Tenebrionidae</taxon>
        <taxon>Zophobas</taxon>
    </lineage>
</organism>
<protein>
    <submittedName>
        <fullName evidence="1">Uncharacterized protein</fullName>
    </submittedName>
</protein>
<name>A0AA38M9S5_9CUCU</name>
<dbReference type="AlphaFoldDB" id="A0AA38M9S5"/>